<keyword evidence="4" id="KW-1185">Reference proteome</keyword>
<proteinExistence type="predicted"/>
<dbReference type="RefSeq" id="WP_025347187.1">
    <property type="nucleotide sequence ID" value="NZ_CP006850.1"/>
</dbReference>
<gene>
    <name evidence="3" type="ORF">NONO_c08560</name>
</gene>
<dbReference type="eggNOG" id="ENOG5033207">
    <property type="taxonomic scope" value="Bacteria"/>
</dbReference>
<reference evidence="3 4" key="1">
    <citation type="journal article" date="2014" name="Appl. Environ. Microbiol.">
        <title>Insights into the Microbial Degradation of Rubber and Gutta-Percha by Analysis of the Complete Genome of Nocardia nova SH22a.</title>
        <authorList>
            <person name="Luo Q."/>
            <person name="Hiessl S."/>
            <person name="Poehlein A."/>
            <person name="Daniel R."/>
            <person name="Steinbuchel A."/>
        </authorList>
    </citation>
    <scope>NUCLEOTIDE SEQUENCE [LARGE SCALE GENOMIC DNA]</scope>
    <source>
        <strain evidence="3">SH22a</strain>
    </source>
</reference>
<organism evidence="3 4">
    <name type="scientific">Nocardia nova SH22a</name>
    <dbReference type="NCBI Taxonomy" id="1415166"/>
    <lineage>
        <taxon>Bacteria</taxon>
        <taxon>Bacillati</taxon>
        <taxon>Actinomycetota</taxon>
        <taxon>Actinomycetes</taxon>
        <taxon>Mycobacteriales</taxon>
        <taxon>Nocardiaceae</taxon>
        <taxon>Nocardia</taxon>
    </lineage>
</organism>
<dbReference type="OrthoDB" id="9791874at2"/>
<dbReference type="InterPro" id="IPR025325">
    <property type="entry name" value="DUF4231"/>
</dbReference>
<dbReference type="HOGENOM" id="CLU_120405_1_0_11"/>
<keyword evidence="2" id="KW-0472">Membrane</keyword>
<dbReference type="NCBIfam" id="NF033634">
    <property type="entry name" value="SLATT_1"/>
    <property type="match status" value="1"/>
</dbReference>
<protein>
    <recommendedName>
        <fullName evidence="5">DUF4231 domain-containing protein</fullName>
    </recommendedName>
</protein>
<keyword evidence="2" id="KW-0812">Transmembrane</keyword>
<dbReference type="PATRIC" id="fig|1415166.3.peg.864"/>
<sequence length="163" mass="18206">MTDAREHPYDRDDPVLRRLHDQLDWYRHKSRSAQTAYKRVKFGQIVVGAIIPVIAAAGVTGWITAIVASAVVIAEGAQQLFQWHTHWLLYRSTAEELKHEDFLYSIQSGPYTGDDRRTVLAERIEAVMNKEHATWTATGRSQATTSPSTHLAGTPAAKPADLV</sequence>
<evidence type="ECO:0000256" key="1">
    <source>
        <dbReference type="SAM" id="MobiDB-lite"/>
    </source>
</evidence>
<accession>W5T9I6</accession>
<name>W5T9I6_9NOCA</name>
<keyword evidence="2" id="KW-1133">Transmembrane helix</keyword>
<dbReference type="Pfam" id="PF14015">
    <property type="entry name" value="DUF4231"/>
    <property type="match status" value="1"/>
</dbReference>
<dbReference type="AlphaFoldDB" id="W5T9I6"/>
<dbReference type="Proteomes" id="UP000019150">
    <property type="component" value="Chromosome"/>
</dbReference>
<feature type="transmembrane region" description="Helical" evidence="2">
    <location>
        <begin position="45"/>
        <end position="74"/>
    </location>
</feature>
<evidence type="ECO:0000313" key="3">
    <source>
        <dbReference type="EMBL" id="AHH15663.1"/>
    </source>
</evidence>
<dbReference type="STRING" id="1415166.NONO_c08560"/>
<dbReference type="EMBL" id="CP006850">
    <property type="protein sequence ID" value="AHH15663.1"/>
    <property type="molecule type" value="Genomic_DNA"/>
</dbReference>
<dbReference type="KEGG" id="nno:NONO_c08560"/>
<evidence type="ECO:0000256" key="2">
    <source>
        <dbReference type="SAM" id="Phobius"/>
    </source>
</evidence>
<feature type="region of interest" description="Disordered" evidence="1">
    <location>
        <begin position="135"/>
        <end position="163"/>
    </location>
</feature>
<evidence type="ECO:0008006" key="5">
    <source>
        <dbReference type="Google" id="ProtNLM"/>
    </source>
</evidence>
<evidence type="ECO:0000313" key="4">
    <source>
        <dbReference type="Proteomes" id="UP000019150"/>
    </source>
</evidence>
<feature type="compositionally biased region" description="Polar residues" evidence="1">
    <location>
        <begin position="135"/>
        <end position="151"/>
    </location>
</feature>